<dbReference type="EMBL" id="BAABRR010000014">
    <property type="protein sequence ID" value="GAA5519869.1"/>
    <property type="molecule type" value="Genomic_DNA"/>
</dbReference>
<dbReference type="PANTHER" id="PTHR42781">
    <property type="entry name" value="SPERMIDINE/PUTRESCINE IMPORT ATP-BINDING PROTEIN POTA"/>
    <property type="match status" value="1"/>
</dbReference>
<dbReference type="InterPro" id="IPR003439">
    <property type="entry name" value="ABC_transporter-like_ATP-bd"/>
</dbReference>
<dbReference type="PROSITE" id="PS00211">
    <property type="entry name" value="ABC_TRANSPORTER_1"/>
    <property type="match status" value="1"/>
</dbReference>
<dbReference type="SUPFAM" id="SSF52540">
    <property type="entry name" value="P-loop containing nucleoside triphosphate hydrolases"/>
    <property type="match status" value="1"/>
</dbReference>
<dbReference type="Gene3D" id="3.40.50.300">
    <property type="entry name" value="P-loop containing nucleotide triphosphate hydrolases"/>
    <property type="match status" value="1"/>
</dbReference>
<dbReference type="PROSITE" id="PS50893">
    <property type="entry name" value="ABC_TRANSPORTER_2"/>
    <property type="match status" value="1"/>
</dbReference>
<keyword evidence="6" id="KW-1278">Translocase</keyword>
<dbReference type="InterPro" id="IPR027417">
    <property type="entry name" value="P-loop_NTPase"/>
</dbReference>
<dbReference type="SMART" id="SM00382">
    <property type="entry name" value="AAA"/>
    <property type="match status" value="1"/>
</dbReference>
<dbReference type="Pfam" id="PF00005">
    <property type="entry name" value="ABC_tran"/>
    <property type="match status" value="1"/>
</dbReference>
<keyword evidence="1" id="KW-0813">Transport</keyword>
<dbReference type="PANTHER" id="PTHR42781:SF1">
    <property type="entry name" value="THIAMINE IMPORT ATP-BINDING PROTEIN THIQ"/>
    <property type="match status" value="1"/>
</dbReference>
<dbReference type="InterPro" id="IPR003593">
    <property type="entry name" value="AAA+_ATPase"/>
</dbReference>
<dbReference type="InterPro" id="IPR050093">
    <property type="entry name" value="ABC_SmlMolc_Importer"/>
</dbReference>
<sequence>MTPDAMTPGAMTLDCHVVVQPRRVDARLTLATGRTLVLLGANGAGKSTVLEAIAGLVPLSDGHVSLDGRPLADARTSTPARERGIGLLSQDDALFPTMSVRDNVAFGPRSRGASRAAARATADDWLARVGLDGCGDRRPGELSGGQARRVAIARALAAEPRVLLLDEPFAGLDVGAASEVRALISSLLKERTAVVTTHDALDAYAFADDVAVVEGGRVVEAGAASEVLTRPRTAFAARMAARVLVVGTMRGGALVTDAGVRVPVTGGPGAGRRAAVAARPAAVALEGDEGPRAPGRAWIAEHVTALEPRGDEVRVHGTSLAADVDPADAALLSLGDRIAFGVPAGLDAYPLTPS</sequence>
<keyword evidence="5 9" id="KW-0067">ATP-binding</keyword>
<dbReference type="InterPro" id="IPR017871">
    <property type="entry name" value="ABC_transporter-like_CS"/>
</dbReference>
<proteinExistence type="predicted"/>
<accession>A0ABP9WJU8</accession>
<reference evidence="9 10" key="1">
    <citation type="submission" date="2024-02" db="EMBL/GenBank/DDBJ databases">
        <title>Lysinimicrobium sediminis NBRC 112286.</title>
        <authorList>
            <person name="Ichikawa N."/>
            <person name="Katano-Makiyama Y."/>
            <person name="Hidaka K."/>
        </authorList>
    </citation>
    <scope>NUCLEOTIDE SEQUENCE [LARGE SCALE GENOMIC DNA]</scope>
    <source>
        <strain evidence="9 10">NBRC 112286</strain>
    </source>
</reference>
<evidence type="ECO:0000256" key="5">
    <source>
        <dbReference type="ARBA" id="ARBA00022840"/>
    </source>
</evidence>
<name>A0ABP9WJU8_9MICO</name>
<keyword evidence="7" id="KW-0472">Membrane</keyword>
<dbReference type="Proteomes" id="UP001426770">
    <property type="component" value="Unassembled WGS sequence"/>
</dbReference>
<keyword evidence="4" id="KW-0547">Nucleotide-binding</keyword>
<dbReference type="GO" id="GO:0005524">
    <property type="term" value="F:ATP binding"/>
    <property type="evidence" value="ECO:0007669"/>
    <property type="project" value="UniProtKB-KW"/>
</dbReference>
<evidence type="ECO:0000256" key="2">
    <source>
        <dbReference type="ARBA" id="ARBA00022475"/>
    </source>
</evidence>
<organism evidence="9 10">
    <name type="scientific">Demequina sediminis</name>
    <dbReference type="NCBI Taxonomy" id="1930058"/>
    <lineage>
        <taxon>Bacteria</taxon>
        <taxon>Bacillati</taxon>
        <taxon>Actinomycetota</taxon>
        <taxon>Actinomycetes</taxon>
        <taxon>Micrococcales</taxon>
        <taxon>Demequinaceae</taxon>
        <taxon>Demequina</taxon>
    </lineage>
</organism>
<dbReference type="RefSeq" id="WP_345380233.1">
    <property type="nucleotide sequence ID" value="NZ_BAABRR010000014.1"/>
</dbReference>
<comment type="caution">
    <text evidence="9">The sequence shown here is derived from an EMBL/GenBank/DDBJ whole genome shotgun (WGS) entry which is preliminary data.</text>
</comment>
<evidence type="ECO:0000256" key="7">
    <source>
        <dbReference type="ARBA" id="ARBA00023136"/>
    </source>
</evidence>
<evidence type="ECO:0000256" key="4">
    <source>
        <dbReference type="ARBA" id="ARBA00022741"/>
    </source>
</evidence>
<evidence type="ECO:0000256" key="3">
    <source>
        <dbReference type="ARBA" id="ARBA00022519"/>
    </source>
</evidence>
<evidence type="ECO:0000313" key="10">
    <source>
        <dbReference type="Proteomes" id="UP001426770"/>
    </source>
</evidence>
<keyword evidence="3" id="KW-0997">Cell inner membrane</keyword>
<feature type="domain" description="ABC transporter" evidence="8">
    <location>
        <begin position="5"/>
        <end position="240"/>
    </location>
</feature>
<keyword evidence="2" id="KW-1003">Cell membrane</keyword>
<evidence type="ECO:0000313" key="9">
    <source>
        <dbReference type="EMBL" id="GAA5519869.1"/>
    </source>
</evidence>
<gene>
    <name evidence="9" type="primary">modC</name>
    <name evidence="9" type="ORF">Lsed01_02327</name>
</gene>
<evidence type="ECO:0000256" key="1">
    <source>
        <dbReference type="ARBA" id="ARBA00022448"/>
    </source>
</evidence>
<evidence type="ECO:0000259" key="8">
    <source>
        <dbReference type="PROSITE" id="PS50893"/>
    </source>
</evidence>
<evidence type="ECO:0000256" key="6">
    <source>
        <dbReference type="ARBA" id="ARBA00022967"/>
    </source>
</evidence>
<keyword evidence="10" id="KW-1185">Reference proteome</keyword>
<protein>
    <submittedName>
        <fullName evidence="9">Molybdenum import ATP-binding protein ModC</fullName>
    </submittedName>
</protein>